<comment type="caution">
    <text evidence="1">The sequence shown here is derived from an EMBL/GenBank/DDBJ whole genome shotgun (WGS) entry which is preliminary data.</text>
</comment>
<dbReference type="Proteomes" id="UP001497680">
    <property type="component" value="Unassembled WGS sequence"/>
</dbReference>
<organism evidence="1 2">
    <name type="scientific">Hypoxylon rubiginosum</name>
    <dbReference type="NCBI Taxonomy" id="110542"/>
    <lineage>
        <taxon>Eukaryota</taxon>
        <taxon>Fungi</taxon>
        <taxon>Dikarya</taxon>
        <taxon>Ascomycota</taxon>
        <taxon>Pezizomycotina</taxon>
        <taxon>Sordariomycetes</taxon>
        <taxon>Xylariomycetidae</taxon>
        <taxon>Xylariales</taxon>
        <taxon>Hypoxylaceae</taxon>
        <taxon>Hypoxylon</taxon>
    </lineage>
</organism>
<sequence length="380" mass="42032">MSSSSIQKPLGPPPPGGSSNFIDPPRNNWATEASIYGSLPLVFIFLVLRVYARLRITRKFDLDDYLFLIGCAFSFTFCGVMIHHMYMEIFGYHYWDIPASKLTPEYQQIALTALTLYLATAMFIKLSLLSLYYRIFRPSKYTTILVWVGVALVILPYLAIIITYLVVMCPRAGEGGWLGRQTLVRVARYTRPTSLAQGIIGTVTDLYILTIPLGMIYNLHLSTSRKVGIASIFLMGSAACAFSIMGIYFRVRATQRNPNDPIWFATYTFALAVAELNIGLVCNCIPVIFVLFKYPAEKLKAAWGSVKSYVSSHTKSSRLAPSEDTLVTSEPSVLSGGSKATGALGTKTSEYYELQSVDCDYHAYVQGGPGPKKDGKGKKS</sequence>
<protein>
    <submittedName>
        <fullName evidence="1">Uncharacterized protein</fullName>
    </submittedName>
</protein>
<dbReference type="EMBL" id="MU394294">
    <property type="protein sequence ID" value="KAI6089774.1"/>
    <property type="molecule type" value="Genomic_DNA"/>
</dbReference>
<keyword evidence="2" id="KW-1185">Reference proteome</keyword>
<accession>A0ACC0DAX9</accession>
<reference evidence="1 2" key="1">
    <citation type="journal article" date="2022" name="New Phytol.">
        <title>Ecological generalism drives hyperdiversity of secondary metabolite gene clusters in xylarialean endophytes.</title>
        <authorList>
            <person name="Franco M.E.E."/>
            <person name="Wisecaver J.H."/>
            <person name="Arnold A.E."/>
            <person name="Ju Y.M."/>
            <person name="Slot J.C."/>
            <person name="Ahrendt S."/>
            <person name="Moore L.P."/>
            <person name="Eastman K.E."/>
            <person name="Scott K."/>
            <person name="Konkel Z."/>
            <person name="Mondo S.J."/>
            <person name="Kuo A."/>
            <person name="Hayes R.D."/>
            <person name="Haridas S."/>
            <person name="Andreopoulos B."/>
            <person name="Riley R."/>
            <person name="LaButti K."/>
            <person name="Pangilinan J."/>
            <person name="Lipzen A."/>
            <person name="Amirebrahimi M."/>
            <person name="Yan J."/>
            <person name="Adam C."/>
            <person name="Keymanesh K."/>
            <person name="Ng V."/>
            <person name="Louie K."/>
            <person name="Northen T."/>
            <person name="Drula E."/>
            <person name="Henrissat B."/>
            <person name="Hsieh H.M."/>
            <person name="Youens-Clark K."/>
            <person name="Lutzoni F."/>
            <person name="Miadlikowska J."/>
            <person name="Eastwood D.C."/>
            <person name="Hamelin R.C."/>
            <person name="Grigoriev I.V."/>
            <person name="U'Ren J.M."/>
        </authorList>
    </citation>
    <scope>NUCLEOTIDE SEQUENCE [LARGE SCALE GENOMIC DNA]</scope>
    <source>
        <strain evidence="1 2">ER1909</strain>
    </source>
</reference>
<gene>
    <name evidence="1" type="ORF">F4821DRAFT_230901</name>
</gene>
<evidence type="ECO:0000313" key="1">
    <source>
        <dbReference type="EMBL" id="KAI6089774.1"/>
    </source>
</evidence>
<evidence type="ECO:0000313" key="2">
    <source>
        <dbReference type="Proteomes" id="UP001497680"/>
    </source>
</evidence>
<proteinExistence type="predicted"/>
<name>A0ACC0DAX9_9PEZI</name>